<evidence type="ECO:0000256" key="1">
    <source>
        <dbReference type="ARBA" id="ARBA00006484"/>
    </source>
</evidence>
<dbReference type="RefSeq" id="WP_368804865.1">
    <property type="nucleotide sequence ID" value="NZ_JAZHFV010000009.1"/>
</dbReference>
<protein>
    <submittedName>
        <fullName evidence="4">SDR family oxidoreductase</fullName>
    </submittedName>
</protein>
<evidence type="ECO:0000313" key="5">
    <source>
        <dbReference type="Proteomes" id="UP001559025"/>
    </source>
</evidence>
<dbReference type="InterPro" id="IPR036291">
    <property type="entry name" value="NAD(P)-bd_dom_sf"/>
</dbReference>
<keyword evidence="3" id="KW-0520">NAD</keyword>
<dbReference type="Pfam" id="PF13561">
    <property type="entry name" value="adh_short_C2"/>
    <property type="match status" value="1"/>
</dbReference>
<comment type="similarity">
    <text evidence="1">Belongs to the short-chain dehydrogenases/reductases (SDR) family.</text>
</comment>
<evidence type="ECO:0000256" key="2">
    <source>
        <dbReference type="ARBA" id="ARBA00023002"/>
    </source>
</evidence>
<dbReference type="PANTHER" id="PTHR43477:SF4">
    <property type="entry name" value="DEHYDROGENASE_REDUCTASE SDR FAMILY MEMBER 6"/>
    <property type="match status" value="1"/>
</dbReference>
<dbReference type="InterPro" id="IPR051122">
    <property type="entry name" value="SDR_DHRS6-like"/>
</dbReference>
<dbReference type="EMBL" id="JAZHFV010000009">
    <property type="protein sequence ID" value="MEX4010132.1"/>
    <property type="molecule type" value="Genomic_DNA"/>
</dbReference>
<reference evidence="4 5" key="1">
    <citation type="submission" date="2024-01" db="EMBL/GenBank/DDBJ databases">
        <title>New evidence supports the origin of RcGTA from prophage.</title>
        <authorList>
            <person name="Xu Y."/>
            <person name="Liu B."/>
            <person name="Chen F."/>
        </authorList>
    </citation>
    <scope>NUCLEOTIDE SEQUENCE [LARGE SCALE GENOMIC DNA]</scope>
    <source>
        <strain evidence="4 5">CBW1107-2</strain>
    </source>
</reference>
<dbReference type="InterPro" id="IPR002347">
    <property type="entry name" value="SDR_fam"/>
</dbReference>
<evidence type="ECO:0000313" key="4">
    <source>
        <dbReference type="EMBL" id="MEX4010132.1"/>
    </source>
</evidence>
<dbReference type="PANTHER" id="PTHR43477">
    <property type="entry name" value="DIHYDROANTICAPSIN 7-DEHYDROGENASE"/>
    <property type="match status" value="1"/>
</dbReference>
<dbReference type="Gene3D" id="3.40.50.720">
    <property type="entry name" value="NAD(P)-binding Rossmann-like Domain"/>
    <property type="match status" value="1"/>
</dbReference>
<proteinExistence type="inferred from homology"/>
<dbReference type="PRINTS" id="PR00080">
    <property type="entry name" value="SDRFAMILY"/>
</dbReference>
<accession>A0ABV3WZK8</accession>
<evidence type="ECO:0000256" key="3">
    <source>
        <dbReference type="ARBA" id="ARBA00023027"/>
    </source>
</evidence>
<keyword evidence="2" id="KW-0560">Oxidoreductase</keyword>
<dbReference type="Proteomes" id="UP001559025">
    <property type="component" value="Unassembled WGS sequence"/>
</dbReference>
<comment type="caution">
    <text evidence="4">The sequence shown here is derived from an EMBL/GenBank/DDBJ whole genome shotgun (WGS) entry which is preliminary data.</text>
</comment>
<sequence length="252" mass="26397">MAGRLKGKIAVVTAAGQGIGRAIAEAFVKEGATVYATDVDRAKLEGLARAKKGKLNVLSTRAVDAYAAKVGAIDILVNVAGYVHHGTVLDCEEKDWDFSFDLNVKAMHRTIRAFLPGMLDRARETGSSGSIINLSSCASSLKAVPNRYAYGASKAAVIGLTKAVAMDFVTKGVRCNAICPGTVRSPSWEERVEELGQSVGGKDKALEMFVARQPMGRVGESSEIAALAVYLAGDESAFTTGTAIPVDGGLTN</sequence>
<keyword evidence="5" id="KW-1185">Reference proteome</keyword>
<name>A0ABV3WZK8_9HYPH</name>
<dbReference type="PRINTS" id="PR00081">
    <property type="entry name" value="GDHRDH"/>
</dbReference>
<organism evidence="4 5">
    <name type="scientific">Neoaquamicrobium sediminum</name>
    <dbReference type="NCBI Taxonomy" id="1849104"/>
    <lineage>
        <taxon>Bacteria</taxon>
        <taxon>Pseudomonadati</taxon>
        <taxon>Pseudomonadota</taxon>
        <taxon>Alphaproteobacteria</taxon>
        <taxon>Hyphomicrobiales</taxon>
        <taxon>Phyllobacteriaceae</taxon>
        <taxon>Neoaquamicrobium</taxon>
    </lineage>
</organism>
<gene>
    <name evidence="4" type="ORF">V1479_22690</name>
</gene>
<dbReference type="SUPFAM" id="SSF51735">
    <property type="entry name" value="NAD(P)-binding Rossmann-fold domains"/>
    <property type="match status" value="1"/>
</dbReference>